<name>A0A9D4K3W5_DREPO</name>
<evidence type="ECO:0000313" key="3">
    <source>
        <dbReference type="Proteomes" id="UP000828390"/>
    </source>
</evidence>
<proteinExistence type="predicted"/>
<protein>
    <submittedName>
        <fullName evidence="2">Uncharacterized protein</fullName>
    </submittedName>
</protein>
<dbReference type="Proteomes" id="UP000828390">
    <property type="component" value="Unassembled WGS sequence"/>
</dbReference>
<accession>A0A9D4K3W5</accession>
<evidence type="ECO:0000256" key="1">
    <source>
        <dbReference type="SAM" id="MobiDB-lite"/>
    </source>
</evidence>
<organism evidence="2 3">
    <name type="scientific">Dreissena polymorpha</name>
    <name type="common">Zebra mussel</name>
    <name type="synonym">Mytilus polymorpha</name>
    <dbReference type="NCBI Taxonomy" id="45954"/>
    <lineage>
        <taxon>Eukaryota</taxon>
        <taxon>Metazoa</taxon>
        <taxon>Spiralia</taxon>
        <taxon>Lophotrochozoa</taxon>
        <taxon>Mollusca</taxon>
        <taxon>Bivalvia</taxon>
        <taxon>Autobranchia</taxon>
        <taxon>Heteroconchia</taxon>
        <taxon>Euheterodonta</taxon>
        <taxon>Imparidentia</taxon>
        <taxon>Neoheterodontei</taxon>
        <taxon>Myida</taxon>
        <taxon>Dreissenoidea</taxon>
        <taxon>Dreissenidae</taxon>
        <taxon>Dreissena</taxon>
    </lineage>
</organism>
<reference evidence="2" key="2">
    <citation type="submission" date="2020-11" db="EMBL/GenBank/DDBJ databases">
        <authorList>
            <person name="McCartney M.A."/>
            <person name="Auch B."/>
            <person name="Kono T."/>
            <person name="Mallez S."/>
            <person name="Becker A."/>
            <person name="Gohl D.M."/>
            <person name="Silverstein K.A.T."/>
            <person name="Koren S."/>
            <person name="Bechman K.B."/>
            <person name="Herman A."/>
            <person name="Abrahante J.E."/>
            <person name="Garbe J."/>
        </authorList>
    </citation>
    <scope>NUCLEOTIDE SEQUENCE</scope>
    <source>
        <strain evidence="2">Duluth1</strain>
        <tissue evidence="2">Whole animal</tissue>
    </source>
</reference>
<feature type="region of interest" description="Disordered" evidence="1">
    <location>
        <begin position="1"/>
        <end position="56"/>
    </location>
</feature>
<comment type="caution">
    <text evidence="2">The sequence shown here is derived from an EMBL/GenBank/DDBJ whole genome shotgun (WGS) entry which is preliminary data.</text>
</comment>
<feature type="compositionally biased region" description="Basic and acidic residues" evidence="1">
    <location>
        <begin position="18"/>
        <end position="31"/>
    </location>
</feature>
<dbReference type="EMBL" id="JAIWYP010000004">
    <property type="protein sequence ID" value="KAH3832509.1"/>
    <property type="molecule type" value="Genomic_DNA"/>
</dbReference>
<sequence length="56" mass="6372">MFIEKGKRGLQVANQSTHSHDIRPEDERDQTKTPGRANPSRNEEIQENGVKTPIET</sequence>
<dbReference type="AlphaFoldDB" id="A0A9D4K3W5"/>
<keyword evidence="3" id="KW-1185">Reference proteome</keyword>
<evidence type="ECO:0000313" key="2">
    <source>
        <dbReference type="EMBL" id="KAH3832509.1"/>
    </source>
</evidence>
<reference evidence="2" key="1">
    <citation type="journal article" date="2019" name="bioRxiv">
        <title>The Genome of the Zebra Mussel, Dreissena polymorpha: A Resource for Invasive Species Research.</title>
        <authorList>
            <person name="McCartney M.A."/>
            <person name="Auch B."/>
            <person name="Kono T."/>
            <person name="Mallez S."/>
            <person name="Zhang Y."/>
            <person name="Obille A."/>
            <person name="Becker A."/>
            <person name="Abrahante J.E."/>
            <person name="Garbe J."/>
            <person name="Badalamenti J.P."/>
            <person name="Herman A."/>
            <person name="Mangelson H."/>
            <person name="Liachko I."/>
            <person name="Sullivan S."/>
            <person name="Sone E.D."/>
            <person name="Koren S."/>
            <person name="Silverstein K.A.T."/>
            <person name="Beckman K.B."/>
            <person name="Gohl D.M."/>
        </authorList>
    </citation>
    <scope>NUCLEOTIDE SEQUENCE</scope>
    <source>
        <strain evidence="2">Duluth1</strain>
        <tissue evidence="2">Whole animal</tissue>
    </source>
</reference>
<gene>
    <name evidence="2" type="ORF">DPMN_105799</name>
</gene>